<accession>W9N799</accession>
<feature type="region of interest" description="Disordered" evidence="1">
    <location>
        <begin position="28"/>
        <end position="115"/>
    </location>
</feature>
<dbReference type="EMBL" id="KI981322">
    <property type="protein sequence ID" value="EXA28618.1"/>
    <property type="molecule type" value="Genomic_DNA"/>
</dbReference>
<dbReference type="Proteomes" id="UP000030751">
    <property type="component" value="Unassembled WGS sequence"/>
</dbReference>
<gene>
    <name evidence="2" type="ORF">FOVG_19785</name>
</gene>
<feature type="compositionally biased region" description="Polar residues" evidence="1">
    <location>
        <begin position="84"/>
        <end position="115"/>
    </location>
</feature>
<sequence length="115" mass="12104">MDESKRAYCRYACWSAPRYRGAVYDHRGGDDAPGKSPKRGVAIGGGDGRGRSGLSFGRAATPPAGDLTSRRLHAAPIDVIHAIPSSSETRSDSVGSAKNKQCRQTSTTGGVEQRA</sequence>
<reference evidence="2" key="1">
    <citation type="submission" date="2011-10" db="EMBL/GenBank/DDBJ databases">
        <title>The Genome Sequence of Fusarium oxysporum HDV247.</title>
        <authorList>
            <consortium name="The Broad Institute Genome Sequencing Platform"/>
            <person name="Ma L.-J."/>
            <person name="Gale L.R."/>
            <person name="Schwartz D.C."/>
            <person name="Zhou S."/>
            <person name="Corby-Kistler H."/>
            <person name="Young S.K."/>
            <person name="Zeng Q."/>
            <person name="Gargeya S."/>
            <person name="Fitzgerald M."/>
            <person name="Haas B."/>
            <person name="Abouelleil A."/>
            <person name="Alvarado L."/>
            <person name="Arachchi H.M."/>
            <person name="Berlin A."/>
            <person name="Brown A."/>
            <person name="Chapman S.B."/>
            <person name="Chen Z."/>
            <person name="Dunbar C."/>
            <person name="Freedman E."/>
            <person name="Gearin G."/>
            <person name="Goldberg J."/>
            <person name="Griggs A."/>
            <person name="Gujja S."/>
            <person name="Heiman D."/>
            <person name="Howarth C."/>
            <person name="Larson L."/>
            <person name="Lui A."/>
            <person name="MacDonald P.J.P."/>
            <person name="Montmayeur A."/>
            <person name="Murphy C."/>
            <person name="Neiman D."/>
            <person name="Pearson M."/>
            <person name="Priest M."/>
            <person name="Roberts A."/>
            <person name="Saif S."/>
            <person name="Shea T."/>
            <person name="Shenoy N."/>
            <person name="Sisk P."/>
            <person name="Stolte C."/>
            <person name="Sykes S."/>
            <person name="Wortman J."/>
            <person name="Nusbaum C."/>
            <person name="Birren B."/>
        </authorList>
    </citation>
    <scope>NUCLEOTIDE SEQUENCE [LARGE SCALE GENOMIC DNA]</scope>
    <source>
        <strain evidence="2">HDV247</strain>
    </source>
</reference>
<organism evidence="2">
    <name type="scientific">Fusarium oxysporum f. sp. pisi HDV247</name>
    <dbReference type="NCBI Taxonomy" id="1080344"/>
    <lineage>
        <taxon>Eukaryota</taxon>
        <taxon>Fungi</taxon>
        <taxon>Dikarya</taxon>
        <taxon>Ascomycota</taxon>
        <taxon>Pezizomycotina</taxon>
        <taxon>Sordariomycetes</taxon>
        <taxon>Hypocreomycetidae</taxon>
        <taxon>Hypocreales</taxon>
        <taxon>Nectriaceae</taxon>
        <taxon>Fusarium</taxon>
        <taxon>Fusarium oxysporum species complex</taxon>
    </lineage>
</organism>
<evidence type="ECO:0000313" key="2">
    <source>
        <dbReference type="EMBL" id="EXA28618.1"/>
    </source>
</evidence>
<dbReference type="HOGENOM" id="CLU_2109117_0_0_1"/>
<name>W9N799_FUSOX</name>
<reference evidence="2" key="2">
    <citation type="submission" date="2014-02" db="EMBL/GenBank/DDBJ databases">
        <title>Annotation of the Genome Sequence of Fusarium oxysporum HDV247.</title>
        <authorList>
            <consortium name="The Broad Institute Genomics Platform"/>
            <person name="Ma L.-J."/>
            <person name="Corby-Kistler H."/>
            <person name="Broz K."/>
            <person name="Gale L.R."/>
            <person name="Jonkers W."/>
            <person name="O'Donnell K."/>
            <person name="Ploetz R."/>
            <person name="Steinberg C."/>
            <person name="Schwartz D.C."/>
            <person name="VanEtten H."/>
            <person name="Zhou S."/>
            <person name="Young S.K."/>
            <person name="Zeng Q."/>
            <person name="Gargeya S."/>
            <person name="Fitzgerald M."/>
            <person name="Abouelleil A."/>
            <person name="Alvarado L."/>
            <person name="Chapman S.B."/>
            <person name="Gainer-Dewar J."/>
            <person name="Goldberg J."/>
            <person name="Griggs A."/>
            <person name="Gujja S."/>
            <person name="Hansen M."/>
            <person name="Howarth C."/>
            <person name="Imamovic A."/>
            <person name="Ireland A."/>
            <person name="Larimer J."/>
            <person name="McCowan C."/>
            <person name="Murphy C."/>
            <person name="Pearson M."/>
            <person name="Poon T.W."/>
            <person name="Priest M."/>
            <person name="Roberts A."/>
            <person name="Saif S."/>
            <person name="Shea T."/>
            <person name="Sykes S."/>
            <person name="Wortman J."/>
            <person name="Nusbaum C."/>
            <person name="Birren B."/>
        </authorList>
    </citation>
    <scope>NUCLEOTIDE SEQUENCE</scope>
    <source>
        <strain evidence="2">HDV247</strain>
    </source>
</reference>
<evidence type="ECO:0000256" key="1">
    <source>
        <dbReference type="SAM" id="MobiDB-lite"/>
    </source>
</evidence>
<dbReference type="AlphaFoldDB" id="W9N799"/>
<proteinExistence type="predicted"/>
<protein>
    <submittedName>
        <fullName evidence="2">Uncharacterized protein</fullName>
    </submittedName>
</protein>